<comment type="caution">
    <text evidence="11">The sequence shown here is derived from an EMBL/GenBank/DDBJ whole genome shotgun (WGS) entry which is preliminary data.</text>
</comment>
<dbReference type="FunFam" id="3.30.750.70:FF:000002">
    <property type="entry name" value="Acetyl-CoA hydrolase Ach1"/>
    <property type="match status" value="1"/>
</dbReference>
<dbReference type="InterPro" id="IPR046433">
    <property type="entry name" value="ActCoA_hydro"/>
</dbReference>
<dbReference type="Gene3D" id="3.30.750.70">
    <property type="entry name" value="4-hydroxybutyrate coenzyme like domains"/>
    <property type="match status" value="1"/>
</dbReference>
<protein>
    <recommendedName>
        <fullName evidence="5">Acetyl-CoA hydrolase</fullName>
        <ecNumber evidence="4">3.1.2.1</ecNumber>
    </recommendedName>
    <alternativeName>
        <fullName evidence="8">Acetyl-CoA deacylase</fullName>
    </alternativeName>
</protein>
<evidence type="ECO:0000313" key="12">
    <source>
        <dbReference type="Proteomes" id="UP000005695"/>
    </source>
</evidence>
<keyword evidence="7 11" id="KW-0378">Hydrolase</keyword>
<evidence type="ECO:0000256" key="1">
    <source>
        <dbReference type="ARBA" id="ARBA00001831"/>
    </source>
</evidence>
<dbReference type="SUPFAM" id="SSF100950">
    <property type="entry name" value="NagB/RpiA/CoA transferase-like"/>
    <property type="match status" value="2"/>
</dbReference>
<comment type="similarity">
    <text evidence="3">Belongs to the acetyl-CoA hydrolase/transferase family.</text>
</comment>
<comment type="subcellular location">
    <subcellularLocation>
        <location evidence="2">Cytoplasm</location>
    </subcellularLocation>
</comment>
<dbReference type="GO" id="GO:0005737">
    <property type="term" value="C:cytoplasm"/>
    <property type="evidence" value="ECO:0007669"/>
    <property type="project" value="UniProtKB-SubCell"/>
</dbReference>
<keyword evidence="12" id="KW-1185">Reference proteome</keyword>
<dbReference type="OrthoDB" id="9801795at2"/>
<comment type="catalytic activity">
    <reaction evidence="1">
        <text>acetyl-CoA + H2O = acetate + CoA + H(+)</text>
        <dbReference type="Rhea" id="RHEA:20289"/>
        <dbReference type="ChEBI" id="CHEBI:15377"/>
        <dbReference type="ChEBI" id="CHEBI:15378"/>
        <dbReference type="ChEBI" id="CHEBI:30089"/>
        <dbReference type="ChEBI" id="CHEBI:57287"/>
        <dbReference type="ChEBI" id="CHEBI:57288"/>
        <dbReference type="EC" id="3.1.2.1"/>
    </reaction>
</comment>
<feature type="domain" description="Acetyl-CoA hydrolase/transferase N-terminal" evidence="9">
    <location>
        <begin position="14"/>
        <end position="225"/>
    </location>
</feature>
<evidence type="ECO:0000256" key="3">
    <source>
        <dbReference type="ARBA" id="ARBA00009632"/>
    </source>
</evidence>
<evidence type="ECO:0000256" key="7">
    <source>
        <dbReference type="ARBA" id="ARBA00022801"/>
    </source>
</evidence>
<dbReference type="FunFam" id="3.40.1080.10:FF:000003">
    <property type="entry name" value="Acetyl-coA hydrolase Ach1"/>
    <property type="match status" value="1"/>
</dbReference>
<dbReference type="EC" id="3.1.2.1" evidence="4"/>
<reference evidence="11" key="2">
    <citation type="submission" date="2006-05" db="EMBL/GenBank/DDBJ databases">
        <title>Sequencing of the draft genome and assembly of Desulfuromonas acetoxidans DSM 684.</title>
        <authorList>
            <consortium name="US DOE Joint Genome Institute (JGI-PGF)"/>
            <person name="Copeland A."/>
            <person name="Lucas S."/>
            <person name="Lapidus A."/>
            <person name="Barry K."/>
            <person name="Detter J.C."/>
            <person name="Glavina del Rio T."/>
            <person name="Hammon N."/>
            <person name="Israni S."/>
            <person name="Dalin E."/>
            <person name="Tice H."/>
            <person name="Bruce D."/>
            <person name="Pitluck S."/>
            <person name="Richardson P."/>
        </authorList>
    </citation>
    <scope>NUCLEOTIDE SEQUENCE [LARGE SCALE GENOMIC DNA]</scope>
    <source>
        <strain evidence="11">DSM 684</strain>
    </source>
</reference>
<dbReference type="GO" id="GO:0003986">
    <property type="term" value="F:acetyl-CoA hydrolase activity"/>
    <property type="evidence" value="ECO:0007669"/>
    <property type="project" value="UniProtKB-EC"/>
</dbReference>
<evidence type="ECO:0000259" key="10">
    <source>
        <dbReference type="Pfam" id="PF13336"/>
    </source>
</evidence>
<evidence type="ECO:0000256" key="5">
    <source>
        <dbReference type="ARBA" id="ARBA00017958"/>
    </source>
</evidence>
<dbReference type="Pfam" id="PF13336">
    <property type="entry name" value="AcetylCoA_hyd_C"/>
    <property type="match status" value="1"/>
</dbReference>
<gene>
    <name evidence="11" type="ORF">Dace_1571</name>
</gene>
<sequence length="526" mass="57778">MSEFGTLDSRVHRKALLDKVVSAEECIQFFKSGMDLGWSGFTPAGYPKAVPIALADHVEKNNLQGQLKFNLFIGASVGAETEDRWASLDMIDRRWPYQTGKNIAKGINEGRIRMGDKHLSLFAQDLGYGFYTPKIDIAIIEVSEILADGSLVPTSSCGVIGEILMIADKIIVEVNTGQPSFRGMHDCIIPQTPPNRQPFLITKASDRIGTESFPCDPDKIIAVVESKNRDKGRAFADADETSEAIAGHIMQFFADEVKAGRLPENLLPLQSGVGSIANAVVGGLAKGPFKNLTVYTEVLQDTMLDLFDSGKLDAASSCSLSLSETPGFPRFFDNWDKYADKITLRPLSIANAPEPIRRLGCIAMNTPVEFDMYAHANSTLVGGTRMINGLGGSGDFLRNGYLKIMHSPSVRPSKTDPTGITCVVPKAPHIDHTEHDLDVLVTEQGLADLRGLAPKDRAQTIIDKCVHPEYKPIIQEYFDMAKKECLGKSVGHEPQLFDRCFKMQQNLAQNGTMKIKNWDIKVDLCE</sequence>
<reference evidence="11" key="1">
    <citation type="submission" date="2006-05" db="EMBL/GenBank/DDBJ databases">
        <title>Annotation of the draft genome assembly of Desulfuromonas acetoxidans DSM 684.</title>
        <authorList>
            <consortium name="US DOE Joint Genome Institute (JGI-ORNL)"/>
            <person name="Larimer F."/>
            <person name="Land M."/>
            <person name="Hauser L."/>
        </authorList>
    </citation>
    <scope>NUCLEOTIDE SEQUENCE [LARGE SCALE GENOMIC DNA]</scope>
    <source>
        <strain evidence="11">DSM 684</strain>
    </source>
</reference>
<evidence type="ECO:0000256" key="4">
    <source>
        <dbReference type="ARBA" id="ARBA00011920"/>
    </source>
</evidence>
<dbReference type="Gene3D" id="3.40.1080.10">
    <property type="entry name" value="Glutaconate Coenzyme A-transferase"/>
    <property type="match status" value="1"/>
</dbReference>
<dbReference type="PANTHER" id="PTHR43609:SF1">
    <property type="entry name" value="ACETYL-COA HYDROLASE"/>
    <property type="match status" value="1"/>
</dbReference>
<evidence type="ECO:0000256" key="2">
    <source>
        <dbReference type="ARBA" id="ARBA00004496"/>
    </source>
</evidence>
<dbReference type="Gene3D" id="3.40.1080.20">
    <property type="entry name" value="Acetyl-CoA hydrolase/transferase C-terminal domain"/>
    <property type="match status" value="1"/>
</dbReference>
<dbReference type="InterPro" id="IPR003702">
    <property type="entry name" value="ActCoA_hydro_N"/>
</dbReference>
<organism evidence="11 12">
    <name type="scientific">Desulfuromonas acetoxidans (strain DSM 684 / 11070)</name>
    <dbReference type="NCBI Taxonomy" id="281689"/>
    <lineage>
        <taxon>Bacteria</taxon>
        <taxon>Pseudomonadati</taxon>
        <taxon>Thermodesulfobacteriota</taxon>
        <taxon>Desulfuromonadia</taxon>
        <taxon>Desulfuromonadales</taxon>
        <taxon>Desulfuromonadaceae</taxon>
        <taxon>Desulfuromonas</taxon>
    </lineage>
</organism>
<dbReference type="GO" id="GO:0008775">
    <property type="term" value="F:acetate CoA-transferase activity"/>
    <property type="evidence" value="ECO:0007669"/>
    <property type="project" value="InterPro"/>
</dbReference>
<dbReference type="Proteomes" id="UP000005695">
    <property type="component" value="Unassembled WGS sequence"/>
</dbReference>
<evidence type="ECO:0000313" key="11">
    <source>
        <dbReference type="EMBL" id="EAT16107.1"/>
    </source>
</evidence>
<dbReference type="Pfam" id="PF02550">
    <property type="entry name" value="AcetylCoA_hydro"/>
    <property type="match status" value="1"/>
</dbReference>
<dbReference type="EMBL" id="AAEW02000006">
    <property type="protein sequence ID" value="EAT16107.1"/>
    <property type="molecule type" value="Genomic_DNA"/>
</dbReference>
<feature type="domain" description="Acetyl-CoA hydrolase/transferase C-terminal" evidence="10">
    <location>
        <begin position="327"/>
        <end position="477"/>
    </location>
</feature>
<evidence type="ECO:0000256" key="6">
    <source>
        <dbReference type="ARBA" id="ARBA00022490"/>
    </source>
</evidence>
<dbReference type="InterPro" id="IPR038460">
    <property type="entry name" value="AcetylCoA_hyd_C_sf"/>
</dbReference>
<dbReference type="PANTHER" id="PTHR43609">
    <property type="entry name" value="ACETYL-COA HYDROLASE"/>
    <property type="match status" value="1"/>
</dbReference>
<dbReference type="InterPro" id="IPR026888">
    <property type="entry name" value="AcetylCoA_hyd_C"/>
</dbReference>
<proteinExistence type="inferred from homology"/>
<dbReference type="RefSeq" id="WP_005999225.1">
    <property type="nucleotide sequence ID" value="NZ_AAEW02000006.1"/>
</dbReference>
<dbReference type="InterPro" id="IPR037171">
    <property type="entry name" value="NagB/RpiA_transferase-like"/>
</dbReference>
<name>Q1K1A1_DESA6</name>
<evidence type="ECO:0000259" key="9">
    <source>
        <dbReference type="Pfam" id="PF02550"/>
    </source>
</evidence>
<keyword evidence="6" id="KW-0963">Cytoplasm</keyword>
<evidence type="ECO:0000256" key="8">
    <source>
        <dbReference type="ARBA" id="ARBA00029672"/>
    </source>
</evidence>
<dbReference type="GO" id="GO:0006083">
    <property type="term" value="P:acetate metabolic process"/>
    <property type="evidence" value="ECO:0007669"/>
    <property type="project" value="InterPro"/>
</dbReference>
<accession>Q1K1A1</accession>
<dbReference type="FunFam" id="3.40.1080.20:FF:000001">
    <property type="entry name" value="Acetyl-CoA hydrolase Ach1"/>
    <property type="match status" value="1"/>
</dbReference>
<dbReference type="AlphaFoldDB" id="Q1K1A1"/>